<dbReference type="InterPro" id="IPR020471">
    <property type="entry name" value="AKR"/>
</dbReference>
<evidence type="ECO:0000256" key="1">
    <source>
        <dbReference type="SAM" id="MobiDB-lite"/>
    </source>
</evidence>
<evidence type="ECO:0000259" key="2">
    <source>
        <dbReference type="Pfam" id="PF00248"/>
    </source>
</evidence>
<dbReference type="GO" id="GO:0005829">
    <property type="term" value="C:cytosol"/>
    <property type="evidence" value="ECO:0007669"/>
    <property type="project" value="TreeGrafter"/>
</dbReference>
<dbReference type="EMBL" id="SMSJ01000003">
    <property type="protein sequence ID" value="TDH63854.1"/>
    <property type="molecule type" value="Genomic_DNA"/>
</dbReference>
<dbReference type="SUPFAM" id="SSF51430">
    <property type="entry name" value="NAD(P)-linked oxidoreductase"/>
    <property type="match status" value="1"/>
</dbReference>
<dbReference type="InterPro" id="IPR036812">
    <property type="entry name" value="NAD(P)_OxRdtase_dom_sf"/>
</dbReference>
<gene>
    <name evidence="3" type="ORF">E2C06_03150</name>
</gene>
<feature type="domain" description="NADP-dependent oxidoreductase" evidence="2">
    <location>
        <begin position="41"/>
        <end position="343"/>
    </location>
</feature>
<comment type="caution">
    <text evidence="3">The sequence shown here is derived from an EMBL/GenBank/DDBJ whole genome shotgun (WGS) entry which is preliminary data.</text>
</comment>
<accession>A0A4R5QK85</accession>
<feature type="region of interest" description="Disordered" evidence="1">
    <location>
        <begin position="1"/>
        <end position="24"/>
    </location>
</feature>
<reference evidence="3 4" key="1">
    <citation type="journal article" date="2016" name="J. Microbiol.">
        <title>Dankookia rubra gen. nov., sp. nov., an alphaproteobacterium isolated from sediment of a shallow stream.</title>
        <authorList>
            <person name="Kim W.H."/>
            <person name="Kim D.H."/>
            <person name="Kang K."/>
            <person name="Ahn T.Y."/>
        </authorList>
    </citation>
    <scope>NUCLEOTIDE SEQUENCE [LARGE SCALE GENOMIC DNA]</scope>
    <source>
        <strain evidence="3 4">JCM30602</strain>
    </source>
</reference>
<dbReference type="OrthoDB" id="9768851at2"/>
<organism evidence="3 4">
    <name type="scientific">Dankookia rubra</name>
    <dbReference type="NCBI Taxonomy" id="1442381"/>
    <lineage>
        <taxon>Bacteria</taxon>
        <taxon>Pseudomonadati</taxon>
        <taxon>Pseudomonadota</taxon>
        <taxon>Alphaproteobacteria</taxon>
        <taxon>Acetobacterales</taxon>
        <taxon>Roseomonadaceae</taxon>
        <taxon>Dankookia</taxon>
    </lineage>
</organism>
<dbReference type="GO" id="GO:0016491">
    <property type="term" value="F:oxidoreductase activity"/>
    <property type="evidence" value="ECO:0007669"/>
    <property type="project" value="InterPro"/>
</dbReference>
<proteinExistence type="predicted"/>
<dbReference type="Proteomes" id="UP000295096">
    <property type="component" value="Unassembled WGS sequence"/>
</dbReference>
<dbReference type="Pfam" id="PF00248">
    <property type="entry name" value="Aldo_ket_red"/>
    <property type="match status" value="1"/>
</dbReference>
<sequence>MEPGARWTRRTRRAMLPPDSREGRRMEQRVLGRTGLNVSVLGYGAGAVGGLMVRGTAAEQEASLARAFEAGITYVDTAAFYGMGESEKNLGRALKALGASPILGTKVRLPPATRGDIAGGIAASLEASLKRLGRDSVDLFQLHDEIGTPEGMTVEQVLGEAVPALQKLREQGKCRFLGITALGTVPALRQVLESGAFDTAQTPFNALNPSWLAPAHTGVVAQDFARLGQVAAAHGVGLIGIRILAAGALSGEAARHPVAMPEVAPIASAGSYAEDVAAARRLAPLVAEGVAGSLAELAIRYAAFAPGMGCALIGTASVGQLEEAIAAVGQGPLPAAAIARVGALLS</sequence>
<evidence type="ECO:0000313" key="3">
    <source>
        <dbReference type="EMBL" id="TDH63854.1"/>
    </source>
</evidence>
<name>A0A4R5QK85_9PROT</name>
<dbReference type="InterPro" id="IPR023210">
    <property type="entry name" value="NADP_OxRdtase_dom"/>
</dbReference>
<dbReference type="PANTHER" id="PTHR42686:SF1">
    <property type="entry name" value="GH17980P-RELATED"/>
    <property type="match status" value="1"/>
</dbReference>
<dbReference type="PANTHER" id="PTHR42686">
    <property type="entry name" value="GH17980P-RELATED"/>
    <property type="match status" value="1"/>
</dbReference>
<evidence type="ECO:0000313" key="4">
    <source>
        <dbReference type="Proteomes" id="UP000295096"/>
    </source>
</evidence>
<keyword evidence="4" id="KW-1185">Reference proteome</keyword>
<protein>
    <submittedName>
        <fullName evidence="3">Aldo/keto reductase</fullName>
    </submittedName>
</protein>
<dbReference type="AlphaFoldDB" id="A0A4R5QK85"/>
<dbReference type="Gene3D" id="3.20.20.100">
    <property type="entry name" value="NADP-dependent oxidoreductase domain"/>
    <property type="match status" value="1"/>
</dbReference>